<dbReference type="GO" id="GO:0009263">
    <property type="term" value="P:deoxyribonucleotide biosynthetic process"/>
    <property type="evidence" value="ECO:0007669"/>
    <property type="project" value="InterPro"/>
</dbReference>
<dbReference type="EMBL" id="PUFI01000005">
    <property type="protein sequence ID" value="TDG69503.1"/>
    <property type="molecule type" value="Genomic_DNA"/>
</dbReference>
<dbReference type="AlphaFoldDB" id="A0A4R5NAG5"/>
<dbReference type="InterPro" id="IPR000358">
    <property type="entry name" value="RNR_small_fam"/>
</dbReference>
<accession>A0A4R5NAG5</accession>
<name>A0A4R5NAG5_9LACO</name>
<dbReference type="SUPFAM" id="SSF47240">
    <property type="entry name" value="Ferritin-like"/>
    <property type="match status" value="1"/>
</dbReference>
<dbReference type="InterPro" id="IPR012348">
    <property type="entry name" value="RNR-like"/>
</dbReference>
<reference evidence="2 3" key="1">
    <citation type="journal article" date="2019" name="Appl. Microbiol. Biotechnol.">
        <title>Uncovering carbohydrate metabolism through a genotype-phenotype association study of 56 lactic acid bacteria genomes.</title>
        <authorList>
            <person name="Buron-Moles G."/>
            <person name="Chailyan A."/>
            <person name="Dolejs I."/>
            <person name="Forster J."/>
            <person name="Miks M.H."/>
        </authorList>
    </citation>
    <scope>NUCLEOTIDE SEQUENCE [LARGE SCALE GENOMIC DNA]</scope>
    <source>
        <strain evidence="2 3">ATCC 700006</strain>
    </source>
</reference>
<sequence>MKDYLYYRAINWNEIEDTLDQYTWQQMVANFWLDTRVPVIEDKTGWEALAQDEHDALAQSLADLATLESFQSEISLPTLQKNRRTQEESSVFNNMTFMASVHAKSMSTILLAFQDKAVVKTLFKNAGENPQLQAMIATLRNMYDSDNVLEKQAANVIITTCLTYVHLFDLFELSQAYDLKNITFIGELIIRDNAIAAIYTGHKFKLNFNEATPTQQAHIQDKVTQVLQSILTQETARLTANSWENQYQNDVLSLLQLGIDRTLTLLGLENTMALVFKATTPSTTYTKINAQVVDENQFTHDASQYTVAQHNTENMDSQDYNF</sequence>
<protein>
    <submittedName>
        <fullName evidence="2">Uncharacterized protein</fullName>
    </submittedName>
</protein>
<dbReference type="STRING" id="907931.GCA_000165675_01429"/>
<keyword evidence="3" id="KW-1185">Reference proteome</keyword>
<dbReference type="Gene3D" id="1.10.620.20">
    <property type="entry name" value="Ribonucleotide Reductase, subunit A"/>
    <property type="match status" value="1"/>
</dbReference>
<evidence type="ECO:0000313" key="3">
    <source>
        <dbReference type="Proteomes" id="UP000295681"/>
    </source>
</evidence>
<dbReference type="GO" id="GO:0016491">
    <property type="term" value="F:oxidoreductase activity"/>
    <property type="evidence" value="ECO:0007669"/>
    <property type="project" value="InterPro"/>
</dbReference>
<dbReference type="Pfam" id="PF00268">
    <property type="entry name" value="Ribonuc_red_sm"/>
    <property type="match status" value="1"/>
</dbReference>
<organism evidence="2 3">
    <name type="scientific">Leuconostoc fallax</name>
    <dbReference type="NCBI Taxonomy" id="1251"/>
    <lineage>
        <taxon>Bacteria</taxon>
        <taxon>Bacillati</taxon>
        <taxon>Bacillota</taxon>
        <taxon>Bacilli</taxon>
        <taxon>Lactobacillales</taxon>
        <taxon>Lactobacillaceae</taxon>
        <taxon>Leuconostoc</taxon>
    </lineage>
</organism>
<proteinExistence type="predicted"/>
<evidence type="ECO:0000313" key="2">
    <source>
        <dbReference type="EMBL" id="TDG69503.1"/>
    </source>
</evidence>
<gene>
    <name evidence="2" type="ORF">C5L23_000965</name>
</gene>
<dbReference type="RefSeq" id="WP_133264174.1">
    <property type="nucleotide sequence ID" value="NZ_JAGYGP010000001.1"/>
</dbReference>
<dbReference type="Proteomes" id="UP000295681">
    <property type="component" value="Unassembled WGS sequence"/>
</dbReference>
<dbReference type="InterPro" id="IPR009078">
    <property type="entry name" value="Ferritin-like_SF"/>
</dbReference>
<comment type="caution">
    <text evidence="2">The sequence shown here is derived from an EMBL/GenBank/DDBJ whole genome shotgun (WGS) entry which is preliminary data.</text>
</comment>
<evidence type="ECO:0000256" key="1">
    <source>
        <dbReference type="ARBA" id="ARBA00001962"/>
    </source>
</evidence>
<comment type="cofactor">
    <cofactor evidence="1">
        <name>Fe cation</name>
        <dbReference type="ChEBI" id="CHEBI:24875"/>
    </cofactor>
</comment>